<sequence length="360" mass="39221">MTKEIAVIGAGRIGSVIADMLADTGDYTVTLFDASSQIIAALQPLAGVMVQQLDITDDAMLAQALHGKFAVLSAAPFYLTARIAQVAVEAGVHYLDLTEDVASTGRVRALAQGARTALIPQCGLAPGFITIVTSWLAAQFDTLHDVSMRVGALPEYPSNMLNYNLTWSPDGVINEYCEPCDAIVDGVMRKVTPLENVQEFSMDGTRYEAFNTSGGLGSICEMLEGRVRNLNYLTIRYPGHAHLMKFLLRDLRLAERRDVMKDILEYAVPGTMQDKIIIFVTATGHKDGAFMQKSYASTIHGMDIGDRPRTAIQVTTAAGICTVLDMLAKGQIADAGFVYQENIKYESFINNRFGRVYAQG</sequence>
<dbReference type="InterPro" id="IPR051168">
    <property type="entry name" value="AASS"/>
</dbReference>
<dbReference type="PANTHER" id="PTHR11133">
    <property type="entry name" value="SACCHAROPINE DEHYDROGENASE"/>
    <property type="match status" value="1"/>
</dbReference>
<dbReference type="Gene3D" id="3.30.360.10">
    <property type="entry name" value="Dihydrodipicolinate Reductase, domain 2"/>
    <property type="match status" value="1"/>
</dbReference>
<evidence type="ECO:0000313" key="2">
    <source>
        <dbReference type="Proteomes" id="UP000248257"/>
    </source>
</evidence>
<dbReference type="PANTHER" id="PTHR11133:SF22">
    <property type="entry name" value="ALPHA-AMINOADIPIC SEMIALDEHYDE SYNTHASE, MITOCHONDRIAL"/>
    <property type="match status" value="1"/>
</dbReference>
<dbReference type="SUPFAM" id="SSF55347">
    <property type="entry name" value="Glyceraldehyde-3-phosphate dehydrogenase-like, C-terminal domain"/>
    <property type="match status" value="1"/>
</dbReference>
<dbReference type="GO" id="GO:0016616">
    <property type="term" value="F:oxidoreductase activity, acting on the CH-OH group of donors, NAD or NADP as acceptor"/>
    <property type="evidence" value="ECO:0007669"/>
    <property type="project" value="UniProtKB-ARBA"/>
</dbReference>
<gene>
    <name evidence="1" type="ORF">CFR75_03040</name>
</gene>
<dbReference type="Pfam" id="PF03435">
    <property type="entry name" value="Sacchrp_dh_NADP"/>
    <property type="match status" value="1"/>
</dbReference>
<dbReference type="InterPro" id="IPR032095">
    <property type="entry name" value="Sacchrp_dh-like_C"/>
</dbReference>
<keyword evidence="2" id="KW-1185">Reference proteome</keyword>
<dbReference type="Proteomes" id="UP000248257">
    <property type="component" value="Unassembled WGS sequence"/>
</dbReference>
<dbReference type="STRING" id="1220579.GCA_001571345_00355"/>
<reference evidence="1 2" key="1">
    <citation type="submission" date="2017-07" db="EMBL/GenBank/DDBJ databases">
        <title>A draft genome sequence of Komagataeibacter xylinus LMG 1515.</title>
        <authorList>
            <person name="Skraban J."/>
            <person name="Cleenwerck I."/>
            <person name="Vandamme P."/>
            <person name="Trcek J."/>
        </authorList>
    </citation>
    <scope>NUCLEOTIDE SEQUENCE [LARGE SCALE GENOMIC DNA]</scope>
    <source>
        <strain evidence="1 2">LMG 1515</strain>
    </source>
</reference>
<dbReference type="InterPro" id="IPR029752">
    <property type="entry name" value="D-isomer_DH_CS1"/>
</dbReference>
<dbReference type="Gene3D" id="3.40.50.720">
    <property type="entry name" value="NAD(P)-binding Rossmann-like Domain"/>
    <property type="match status" value="1"/>
</dbReference>
<dbReference type="InterPro" id="IPR036291">
    <property type="entry name" value="NAD(P)-bd_dom_sf"/>
</dbReference>
<evidence type="ECO:0000313" key="1">
    <source>
        <dbReference type="EMBL" id="PYD58054.1"/>
    </source>
</evidence>
<protein>
    <submittedName>
        <fullName evidence="1">Saccharopine dehydrogenase</fullName>
    </submittedName>
</protein>
<comment type="caution">
    <text evidence="1">The sequence shown here is derived from an EMBL/GenBank/DDBJ whole genome shotgun (WGS) entry which is preliminary data.</text>
</comment>
<accession>A0A318PKF2</accession>
<dbReference type="SUPFAM" id="SSF51735">
    <property type="entry name" value="NAD(P)-binding Rossmann-fold domains"/>
    <property type="match status" value="1"/>
</dbReference>
<dbReference type="AlphaFoldDB" id="A0A318PKF2"/>
<dbReference type="EMBL" id="NKUC01000004">
    <property type="protein sequence ID" value="PYD58054.1"/>
    <property type="molecule type" value="Genomic_DNA"/>
</dbReference>
<dbReference type="InterPro" id="IPR005097">
    <property type="entry name" value="Sacchrp_dh_NADP-bd"/>
</dbReference>
<dbReference type="RefSeq" id="WP_061271675.1">
    <property type="nucleotide sequence ID" value="NZ_CBCRXN010000001.1"/>
</dbReference>
<organism evidence="1 2">
    <name type="scientific">Komagataeibacter xylinus</name>
    <name type="common">Gluconacetobacter xylinus</name>
    <dbReference type="NCBI Taxonomy" id="28448"/>
    <lineage>
        <taxon>Bacteria</taxon>
        <taxon>Pseudomonadati</taxon>
        <taxon>Pseudomonadota</taxon>
        <taxon>Alphaproteobacteria</taxon>
        <taxon>Acetobacterales</taxon>
        <taxon>Acetobacteraceae</taxon>
        <taxon>Komagataeibacter</taxon>
    </lineage>
</organism>
<dbReference type="OrthoDB" id="9769367at2"/>
<dbReference type="PROSITE" id="PS00065">
    <property type="entry name" value="D_2_HYDROXYACID_DH_1"/>
    <property type="match status" value="1"/>
</dbReference>
<proteinExistence type="predicted"/>
<name>A0A318PKF2_KOMXY</name>
<dbReference type="Pfam" id="PF16653">
    <property type="entry name" value="Sacchrp_dh_C"/>
    <property type="match status" value="1"/>
</dbReference>